<organism evidence="2 3">
    <name type="scientific">Micromonospora inyonensis</name>
    <dbReference type="NCBI Taxonomy" id="47866"/>
    <lineage>
        <taxon>Bacteria</taxon>
        <taxon>Bacillati</taxon>
        <taxon>Actinomycetota</taxon>
        <taxon>Actinomycetes</taxon>
        <taxon>Micromonosporales</taxon>
        <taxon>Micromonosporaceae</taxon>
        <taxon>Micromonospora</taxon>
    </lineage>
</organism>
<dbReference type="Proteomes" id="UP000198906">
    <property type="component" value="Unassembled WGS sequence"/>
</dbReference>
<gene>
    <name evidence="2" type="ORF">GA0074694_4977</name>
</gene>
<dbReference type="EMBL" id="FMHU01000002">
    <property type="protein sequence ID" value="SCL27998.1"/>
    <property type="molecule type" value="Genomic_DNA"/>
</dbReference>
<feature type="compositionally biased region" description="Pro residues" evidence="1">
    <location>
        <begin position="331"/>
        <end position="341"/>
    </location>
</feature>
<name>A0A1C6SF39_9ACTN</name>
<feature type="region of interest" description="Disordered" evidence="1">
    <location>
        <begin position="282"/>
        <end position="301"/>
    </location>
</feature>
<sequence length="341" mass="36205">MVPVVALIYAFQDKDGTWHGDPDRTHRGMGPATYAALTFHPGPDDPGADSRFAGQTLRVAVASIHERVAGDVAYRLDDGTVHYATYDVDELLFGVDLHQSPISSWPPAAPYDPAPARPATTTPAPVANPVPVVLSWDVSDAGLHYTLTLTAGMDGPTVEVVGADDAGQLIAHLAGHLPGGDLSLVARLFLAAATNPGASARVPSPRRPRAWSEQETAYVASRHHDGVDPETIAAELDRTANSIRYKLHALGLGPWPGPNSSRPPAAPPHTPAYTMEDLRKVHPNSHKPWEPEDDERLAQRAAQGASIPDLMAEFGRNHGAITSRLARVRPPGAPSPPALAP</sequence>
<proteinExistence type="predicted"/>
<dbReference type="AlphaFoldDB" id="A0A1C6SF39"/>
<accession>A0A1C6SF39</accession>
<evidence type="ECO:0000313" key="3">
    <source>
        <dbReference type="Proteomes" id="UP000198906"/>
    </source>
</evidence>
<dbReference type="STRING" id="47866.GA0074694_4977"/>
<keyword evidence="3" id="KW-1185">Reference proteome</keyword>
<reference evidence="3" key="1">
    <citation type="submission" date="2016-06" db="EMBL/GenBank/DDBJ databases">
        <authorList>
            <person name="Varghese N."/>
        </authorList>
    </citation>
    <scope>NUCLEOTIDE SEQUENCE [LARGE SCALE GENOMIC DNA]</scope>
    <source>
        <strain evidence="3">DSM 46123</strain>
    </source>
</reference>
<evidence type="ECO:0000256" key="1">
    <source>
        <dbReference type="SAM" id="MobiDB-lite"/>
    </source>
</evidence>
<feature type="region of interest" description="Disordered" evidence="1">
    <location>
        <begin position="321"/>
        <end position="341"/>
    </location>
</feature>
<evidence type="ECO:0000313" key="2">
    <source>
        <dbReference type="EMBL" id="SCL27998.1"/>
    </source>
</evidence>
<protein>
    <submittedName>
        <fullName evidence="2">Uncharacterized protein</fullName>
    </submittedName>
</protein>